<proteinExistence type="predicted"/>
<keyword evidence="2" id="KW-1185">Reference proteome</keyword>
<protein>
    <submittedName>
        <fullName evidence="1">Uncharacterized protein</fullName>
    </submittedName>
</protein>
<accession>A0ABR0KHL3</accession>
<reference evidence="1 2" key="1">
    <citation type="submission" date="2023-08" db="EMBL/GenBank/DDBJ databases">
        <title>Black Yeasts Isolated from many extreme environments.</title>
        <authorList>
            <person name="Coleine C."/>
            <person name="Stajich J.E."/>
            <person name="Selbmann L."/>
        </authorList>
    </citation>
    <scope>NUCLEOTIDE SEQUENCE [LARGE SCALE GENOMIC DNA]</scope>
    <source>
        <strain evidence="1 2">CCFEE 5885</strain>
    </source>
</reference>
<dbReference type="EMBL" id="JAVRRG010000021">
    <property type="protein sequence ID" value="KAK5096710.1"/>
    <property type="molecule type" value="Genomic_DNA"/>
</dbReference>
<evidence type="ECO:0000313" key="1">
    <source>
        <dbReference type="EMBL" id="KAK5096710.1"/>
    </source>
</evidence>
<gene>
    <name evidence="1" type="ORF">LTR24_002472</name>
</gene>
<sequence length="138" mass="15292">MVVARIKDDHSLPQIETKIGRLGLPGIKEDKLKVAVAGMLDAASYYETWTKGLKIRGGLTLVLGSVEAETAWTKLISKKSNNFKKVVQRLEYVGIPELATKYAGLEKVLVEHKVAILPSNFSKEELVSRFFLSDLMSS</sequence>
<dbReference type="Proteomes" id="UP001345013">
    <property type="component" value="Unassembled WGS sequence"/>
</dbReference>
<comment type="caution">
    <text evidence="1">The sequence shown here is derived from an EMBL/GenBank/DDBJ whole genome shotgun (WGS) entry which is preliminary data.</text>
</comment>
<name>A0ABR0KHL3_9EURO</name>
<evidence type="ECO:0000313" key="2">
    <source>
        <dbReference type="Proteomes" id="UP001345013"/>
    </source>
</evidence>
<organism evidence="1 2">
    <name type="scientific">Lithohypha guttulata</name>
    <dbReference type="NCBI Taxonomy" id="1690604"/>
    <lineage>
        <taxon>Eukaryota</taxon>
        <taxon>Fungi</taxon>
        <taxon>Dikarya</taxon>
        <taxon>Ascomycota</taxon>
        <taxon>Pezizomycotina</taxon>
        <taxon>Eurotiomycetes</taxon>
        <taxon>Chaetothyriomycetidae</taxon>
        <taxon>Chaetothyriales</taxon>
        <taxon>Trichomeriaceae</taxon>
        <taxon>Lithohypha</taxon>
    </lineage>
</organism>